<organism evidence="3 4">
    <name type="scientific">Helicobacter didelphidarum</name>
    <dbReference type="NCBI Taxonomy" id="2040648"/>
    <lineage>
        <taxon>Bacteria</taxon>
        <taxon>Pseudomonadati</taxon>
        <taxon>Campylobacterota</taxon>
        <taxon>Epsilonproteobacteria</taxon>
        <taxon>Campylobacterales</taxon>
        <taxon>Helicobacteraceae</taxon>
        <taxon>Helicobacter</taxon>
    </lineage>
</organism>
<feature type="coiled-coil region" evidence="1">
    <location>
        <begin position="91"/>
        <end position="128"/>
    </location>
</feature>
<dbReference type="Proteomes" id="UP000256379">
    <property type="component" value="Unassembled WGS sequence"/>
</dbReference>
<gene>
    <name evidence="3" type="ORF">CQA53_00015</name>
</gene>
<proteinExistence type="predicted"/>
<evidence type="ECO:0000256" key="2">
    <source>
        <dbReference type="SAM" id="MobiDB-lite"/>
    </source>
</evidence>
<name>A0A3D8IS71_9HELI</name>
<sequence>MPIPWIVGAAIVGVIGYGIKKTLEDDAPENNKTSSRDERTSQYKEDKKQRVKNLIKQYRNNFIKSMEDKYQATIEFDKETSRFKLVTCKQSTNLEVIKRQAEKELKVLQQLKKEIAQAKNQAEEQQGEINVFGRIL</sequence>
<feature type="compositionally biased region" description="Basic and acidic residues" evidence="2">
    <location>
        <begin position="34"/>
        <end position="48"/>
    </location>
</feature>
<protein>
    <submittedName>
        <fullName evidence="3">Uncharacterized protein</fullName>
    </submittedName>
</protein>
<evidence type="ECO:0000313" key="4">
    <source>
        <dbReference type="Proteomes" id="UP000256379"/>
    </source>
</evidence>
<keyword evidence="1" id="KW-0175">Coiled coil</keyword>
<reference evidence="3 4" key="1">
    <citation type="submission" date="2018-04" db="EMBL/GenBank/DDBJ databases">
        <title>Novel Campyloabacter and Helicobacter Species and Strains.</title>
        <authorList>
            <person name="Mannion A.J."/>
            <person name="Shen Z."/>
            <person name="Fox J.G."/>
        </authorList>
    </citation>
    <scope>NUCLEOTIDE SEQUENCE [LARGE SCALE GENOMIC DNA]</scope>
    <source>
        <strain evidence="3 4">MIT 17-337</strain>
    </source>
</reference>
<evidence type="ECO:0000313" key="3">
    <source>
        <dbReference type="EMBL" id="RDU67454.1"/>
    </source>
</evidence>
<accession>A0A3D8IS71</accession>
<dbReference type="EMBL" id="NXLQ01000001">
    <property type="protein sequence ID" value="RDU67454.1"/>
    <property type="molecule type" value="Genomic_DNA"/>
</dbReference>
<dbReference type="AlphaFoldDB" id="A0A3D8IS71"/>
<dbReference type="RefSeq" id="WP_115541982.1">
    <property type="nucleotide sequence ID" value="NZ_NXLQ01000001.1"/>
</dbReference>
<feature type="region of interest" description="Disordered" evidence="2">
    <location>
        <begin position="25"/>
        <end position="48"/>
    </location>
</feature>
<evidence type="ECO:0000256" key="1">
    <source>
        <dbReference type="SAM" id="Coils"/>
    </source>
</evidence>
<keyword evidence="4" id="KW-1185">Reference proteome</keyword>
<comment type="caution">
    <text evidence="3">The sequence shown here is derived from an EMBL/GenBank/DDBJ whole genome shotgun (WGS) entry which is preliminary data.</text>
</comment>